<gene>
    <name evidence="2" type="ORF">L873DRAFT_1779160</name>
</gene>
<name>A0A3N4J391_9PEZI</name>
<evidence type="ECO:0000259" key="1">
    <source>
        <dbReference type="Pfam" id="PF03184"/>
    </source>
</evidence>
<dbReference type="OrthoDB" id="10035668at2759"/>
<dbReference type="Proteomes" id="UP000276215">
    <property type="component" value="Unassembled WGS sequence"/>
</dbReference>
<proteinExistence type="predicted"/>
<dbReference type="InterPro" id="IPR004875">
    <property type="entry name" value="DDE_SF_endonuclease_dom"/>
</dbReference>
<reference evidence="2 3" key="1">
    <citation type="journal article" date="2018" name="Nat. Ecol. Evol.">
        <title>Pezizomycetes genomes reveal the molecular basis of ectomycorrhizal truffle lifestyle.</title>
        <authorList>
            <person name="Murat C."/>
            <person name="Payen T."/>
            <person name="Noel B."/>
            <person name="Kuo A."/>
            <person name="Morin E."/>
            <person name="Chen J."/>
            <person name="Kohler A."/>
            <person name="Krizsan K."/>
            <person name="Balestrini R."/>
            <person name="Da Silva C."/>
            <person name="Montanini B."/>
            <person name="Hainaut M."/>
            <person name="Levati E."/>
            <person name="Barry K.W."/>
            <person name="Belfiori B."/>
            <person name="Cichocki N."/>
            <person name="Clum A."/>
            <person name="Dockter R.B."/>
            <person name="Fauchery L."/>
            <person name="Guy J."/>
            <person name="Iotti M."/>
            <person name="Le Tacon F."/>
            <person name="Lindquist E.A."/>
            <person name="Lipzen A."/>
            <person name="Malagnac F."/>
            <person name="Mello A."/>
            <person name="Molinier V."/>
            <person name="Miyauchi S."/>
            <person name="Poulain J."/>
            <person name="Riccioni C."/>
            <person name="Rubini A."/>
            <person name="Sitrit Y."/>
            <person name="Splivallo R."/>
            <person name="Traeger S."/>
            <person name="Wang M."/>
            <person name="Zifcakova L."/>
            <person name="Wipf D."/>
            <person name="Zambonelli A."/>
            <person name="Paolocci F."/>
            <person name="Nowrousian M."/>
            <person name="Ottonello S."/>
            <person name="Baldrian P."/>
            <person name="Spatafora J.W."/>
            <person name="Henrissat B."/>
            <person name="Nagy L.G."/>
            <person name="Aury J.M."/>
            <person name="Wincker P."/>
            <person name="Grigoriev I.V."/>
            <person name="Bonfante P."/>
            <person name="Martin F.M."/>
        </authorList>
    </citation>
    <scope>NUCLEOTIDE SEQUENCE [LARGE SCALE GENOMIC DNA]</scope>
    <source>
        <strain evidence="2 3">120613-1</strain>
    </source>
</reference>
<protein>
    <recommendedName>
        <fullName evidence="1">DDE-1 domain-containing protein</fullName>
    </recommendedName>
</protein>
<dbReference type="AlphaFoldDB" id="A0A3N4J391"/>
<accession>A0A3N4J391</accession>
<dbReference type="Pfam" id="PF03184">
    <property type="entry name" value="DDE_1"/>
    <property type="match status" value="1"/>
</dbReference>
<dbReference type="EMBL" id="ML120468">
    <property type="protein sequence ID" value="RPA92635.1"/>
    <property type="molecule type" value="Genomic_DNA"/>
</dbReference>
<feature type="non-terminal residue" evidence="2">
    <location>
        <position position="85"/>
    </location>
</feature>
<dbReference type="GO" id="GO:0003676">
    <property type="term" value="F:nucleic acid binding"/>
    <property type="evidence" value="ECO:0007669"/>
    <property type="project" value="InterPro"/>
</dbReference>
<organism evidence="2 3">
    <name type="scientific">Choiromyces venosus 120613-1</name>
    <dbReference type="NCBI Taxonomy" id="1336337"/>
    <lineage>
        <taxon>Eukaryota</taxon>
        <taxon>Fungi</taxon>
        <taxon>Dikarya</taxon>
        <taxon>Ascomycota</taxon>
        <taxon>Pezizomycotina</taxon>
        <taxon>Pezizomycetes</taxon>
        <taxon>Pezizales</taxon>
        <taxon>Tuberaceae</taxon>
        <taxon>Choiromyces</taxon>
    </lineage>
</organism>
<evidence type="ECO:0000313" key="2">
    <source>
        <dbReference type="EMBL" id="RPA92635.1"/>
    </source>
</evidence>
<sequence length="85" mass="9737">MQALITKAHVISIYFPSHMTNVLQPLDRGCFGLAKQKYRAFISEGFLEGLTASKQLFFKGYFEKRDKSFSKRVILGSWKKAGLFL</sequence>
<evidence type="ECO:0000313" key="3">
    <source>
        <dbReference type="Proteomes" id="UP000276215"/>
    </source>
</evidence>
<keyword evidence="3" id="KW-1185">Reference proteome</keyword>
<feature type="domain" description="DDE-1" evidence="1">
    <location>
        <begin position="7"/>
        <end position="55"/>
    </location>
</feature>